<dbReference type="EMBL" id="CP059075">
    <property type="protein sequence ID" value="QRE03091.1"/>
    <property type="molecule type" value="Genomic_DNA"/>
</dbReference>
<dbReference type="KEGG" id="fpc:FPSM_00526"/>
<dbReference type="RefSeq" id="WP_011964245.1">
    <property type="nucleotide sequence ID" value="NZ_BCNG01000120.1"/>
</dbReference>
<dbReference type="KEGG" id="fpq:IB65_11025"/>
<organism evidence="2 3">
    <name type="scientific">Flavobacterium psychrophilum</name>
    <dbReference type="NCBI Taxonomy" id="96345"/>
    <lineage>
        <taxon>Bacteria</taxon>
        <taxon>Pseudomonadati</taxon>
        <taxon>Bacteroidota</taxon>
        <taxon>Flavobacteriia</taxon>
        <taxon>Flavobacteriales</taxon>
        <taxon>Flavobacteriaceae</taxon>
        <taxon>Flavobacterium</taxon>
    </lineage>
</organism>
<dbReference type="KEGG" id="fpc:FPSM_00614"/>
<dbReference type="EMBL" id="CP059075">
    <property type="protein sequence ID" value="QRE03474.1"/>
    <property type="molecule type" value="Genomic_DNA"/>
</dbReference>
<dbReference type="KEGG" id="fpk:IA06_10520"/>
<dbReference type="KEGG" id="fpk:IA06_10740"/>
<proteinExistence type="predicted"/>
<dbReference type="AlphaFoldDB" id="A0A075SD41"/>
<evidence type="ECO:0000313" key="2">
    <source>
        <dbReference type="EMBL" id="QRE03474.1"/>
    </source>
</evidence>
<evidence type="ECO:0000313" key="3">
    <source>
        <dbReference type="Proteomes" id="UP000596329"/>
    </source>
</evidence>
<dbReference type="Proteomes" id="UP000596329">
    <property type="component" value="Chromosome"/>
</dbReference>
<protein>
    <submittedName>
        <fullName evidence="2">Uncharacterized protein</fullName>
    </submittedName>
</protein>
<reference evidence="2 3" key="1">
    <citation type="submission" date="2020-07" db="EMBL/GenBank/DDBJ databases">
        <title>Genomic characterization of Flavobacterium psychrophilum strains.</title>
        <authorList>
            <person name="Castillo D."/>
            <person name="Jorgensen J."/>
            <person name="Middelboe M."/>
        </authorList>
    </citation>
    <scope>NUCLEOTIDE SEQUENCE [LARGE SCALE GENOMIC DNA]</scope>
    <source>
        <strain evidence="2 3">FPS-R7</strain>
    </source>
</reference>
<dbReference type="GeneID" id="66551620"/>
<accession>A0A075SD41</accession>
<sequence>MDLQITYSLFTDSIKKQLKDAGLKFEKEEVKLIQELSFANMNLKFHEIISENQAEKNHQTIHKRLVKHIDLHNAK</sequence>
<gene>
    <name evidence="1" type="ORF">H0H26_09280</name>
    <name evidence="2" type="ORF">H0H26_11375</name>
</gene>
<dbReference type="KEGG" id="fpw:IA04_10685"/>
<name>A0A075SD41_FLAPS</name>
<dbReference type="KEGG" id="fpv:IA03_10585"/>
<evidence type="ECO:0000313" key="1">
    <source>
        <dbReference type="EMBL" id="QRE03091.1"/>
    </source>
</evidence>